<dbReference type="EMBL" id="BX640449">
    <property type="protein sequence ID" value="CAE34506.1"/>
    <property type="molecule type" value="Genomic_DNA"/>
</dbReference>
<protein>
    <submittedName>
        <fullName evidence="1">Uncharacterized protein</fullName>
    </submittedName>
</protein>
<dbReference type="KEGG" id="bbr:BB4143"/>
<dbReference type="AlphaFoldDB" id="A0A0H3LRV7"/>
<accession>A0A0H3LRV7</accession>
<evidence type="ECO:0000313" key="2">
    <source>
        <dbReference type="Proteomes" id="UP000001027"/>
    </source>
</evidence>
<sequence length="236" mass="25924">MPATIDPRISPSLHEETVRSLDGYGEDTAPLLAPVVEAFSDAYVTLGKLHDARDAVKKNPAWTEGQQVLNVADAAYKQQQRLNRKMDGLVATLDKQVAHFEAELSTPLDSKASVNVAGEIRRYARDLPTEKRHQFLQQAIDEGDALTVSACLGAPPYLSGLDGNAQKTWTRMWHERATPELARKLKAVRNAKAMVEERAPLIVGQVEKAMGADWGKVSELRKGNDKALAALKFDAQ</sequence>
<dbReference type="HOGENOM" id="CLU_1174603_0_0_4"/>
<organism evidence="1 2">
    <name type="scientific">Bordetella bronchiseptica (strain ATCC BAA-588 / NCTC 13252 / RB50)</name>
    <name type="common">Alcaligenes bronchisepticus</name>
    <dbReference type="NCBI Taxonomy" id="257310"/>
    <lineage>
        <taxon>Bacteria</taxon>
        <taxon>Pseudomonadati</taxon>
        <taxon>Pseudomonadota</taxon>
        <taxon>Betaproteobacteria</taxon>
        <taxon>Burkholderiales</taxon>
        <taxon>Alcaligenaceae</taxon>
        <taxon>Bordetella</taxon>
    </lineage>
</organism>
<dbReference type="RefSeq" id="WP_010927050.1">
    <property type="nucleotide sequence ID" value="NC_002927.3"/>
</dbReference>
<name>A0A0H3LRV7_BORBR</name>
<proteinExistence type="predicted"/>
<dbReference type="eggNOG" id="ENOG503087P">
    <property type="taxonomic scope" value="Bacteria"/>
</dbReference>
<gene>
    <name evidence="1" type="ordered locus">BB4143</name>
</gene>
<dbReference type="Proteomes" id="UP000001027">
    <property type="component" value="Chromosome"/>
</dbReference>
<evidence type="ECO:0000313" key="1">
    <source>
        <dbReference type="EMBL" id="CAE34506.1"/>
    </source>
</evidence>
<reference evidence="1 2" key="1">
    <citation type="journal article" date="2003" name="Nat. Genet.">
        <title>Comparative analysis of the genome sequences of Bordetella pertussis, Bordetella parapertussis and Bordetella bronchiseptica.</title>
        <authorList>
            <person name="Parkhill J."/>
            <person name="Sebaihia M."/>
            <person name="Preston A."/>
            <person name="Murphy L.D."/>
            <person name="Thomson N.R."/>
            <person name="Harris D.E."/>
            <person name="Holden M.T.G."/>
            <person name="Churcher C.M."/>
            <person name="Bentley S.D."/>
            <person name="Mungall K.L."/>
            <person name="Cerdeno-Tarraga A.-M."/>
            <person name="Temple L."/>
            <person name="James K.D."/>
            <person name="Harris B."/>
            <person name="Quail M.A."/>
            <person name="Achtman M."/>
            <person name="Atkin R."/>
            <person name="Baker S."/>
            <person name="Basham D."/>
            <person name="Bason N."/>
            <person name="Cherevach I."/>
            <person name="Chillingworth T."/>
            <person name="Collins M."/>
            <person name="Cronin A."/>
            <person name="Davis P."/>
            <person name="Doggett J."/>
            <person name="Feltwell T."/>
            <person name="Goble A."/>
            <person name="Hamlin N."/>
            <person name="Hauser H."/>
            <person name="Holroyd S."/>
            <person name="Jagels K."/>
            <person name="Leather S."/>
            <person name="Moule S."/>
            <person name="Norberczak H."/>
            <person name="O'Neil S."/>
            <person name="Ormond D."/>
            <person name="Price C."/>
            <person name="Rabbinowitsch E."/>
            <person name="Rutter S."/>
            <person name="Sanders M."/>
            <person name="Saunders D."/>
            <person name="Seeger K."/>
            <person name="Sharp S."/>
            <person name="Simmonds M."/>
            <person name="Skelton J."/>
            <person name="Squares R."/>
            <person name="Squares S."/>
            <person name="Stevens K."/>
            <person name="Unwin L."/>
            <person name="Whitehead S."/>
            <person name="Barrell B.G."/>
            <person name="Maskell D.J."/>
        </authorList>
    </citation>
    <scope>NUCLEOTIDE SEQUENCE [LARGE SCALE GENOMIC DNA]</scope>
    <source>
        <strain evidence="1 2">ATCC BAA-588 / NCTC 13252 / RB50</strain>
    </source>
</reference>